<name>G0UL73_TRYCI</name>
<organism evidence="1">
    <name type="scientific">Trypanosoma congolense (strain IL3000)</name>
    <dbReference type="NCBI Taxonomy" id="1068625"/>
    <lineage>
        <taxon>Eukaryota</taxon>
        <taxon>Discoba</taxon>
        <taxon>Euglenozoa</taxon>
        <taxon>Kinetoplastea</taxon>
        <taxon>Metakinetoplastina</taxon>
        <taxon>Trypanosomatida</taxon>
        <taxon>Trypanosomatidae</taxon>
        <taxon>Trypanosoma</taxon>
        <taxon>Nannomonas</taxon>
    </lineage>
</organism>
<dbReference type="AlphaFoldDB" id="G0UL73"/>
<evidence type="ECO:0000313" key="1">
    <source>
        <dbReference type="EMBL" id="CCC90128.1"/>
    </source>
</evidence>
<dbReference type="VEuPathDB" id="TriTrypDB:TcIL3000_4_2180"/>
<proteinExistence type="predicted"/>
<accession>G0UL73</accession>
<reference evidence="1" key="1">
    <citation type="journal article" date="2012" name="Proc. Natl. Acad. Sci. U.S.A.">
        <title>Antigenic diversity is generated by distinct evolutionary mechanisms in African trypanosome species.</title>
        <authorList>
            <person name="Jackson A.P."/>
            <person name="Berry A."/>
            <person name="Aslett M."/>
            <person name="Allison H.C."/>
            <person name="Burton P."/>
            <person name="Vavrova-Anderson J."/>
            <person name="Brown R."/>
            <person name="Browne H."/>
            <person name="Corton N."/>
            <person name="Hauser H."/>
            <person name="Gamble J."/>
            <person name="Gilderthorp R."/>
            <person name="Marcello L."/>
            <person name="McQuillan J."/>
            <person name="Otto T.D."/>
            <person name="Quail M.A."/>
            <person name="Sanders M.J."/>
            <person name="van Tonder A."/>
            <person name="Ginger M.L."/>
            <person name="Field M.C."/>
            <person name="Barry J.D."/>
            <person name="Hertz-Fowler C."/>
            <person name="Berriman M."/>
        </authorList>
    </citation>
    <scope>NUCLEOTIDE SEQUENCE</scope>
    <source>
        <strain evidence="1">IL3000</strain>
    </source>
</reference>
<sequence>MLLRRLFISRRHCAPRASLWRTACRFSSGDETSSTAKEASCSSAVNVEDFTLNEEVVKRDMEALRRWNDLSSKIDTHRAGKEYDELLAAVDTGLLMFKEMGPLNAPIQCETLLLLEAAQAHYNLQQYEAALAKAHGARDTLMAAPEGVRDLARLGEVNQLIGYIHLRSNKPKEAVSIFTDVLRWIDVDSRTASPMQAVSAVNMRRFIVTGIGLCYHQIAQEECASGGDGREMYGRALDLLVEAPHVHRRK</sequence>
<gene>
    <name evidence="1" type="ORF">TCIL3000_4_2180</name>
</gene>
<dbReference type="EMBL" id="HE575317">
    <property type="protein sequence ID" value="CCC90128.1"/>
    <property type="molecule type" value="Genomic_DNA"/>
</dbReference>
<protein>
    <submittedName>
        <fullName evidence="1">Uncharacterized protein TCIL3000_4_2180</fullName>
    </submittedName>
</protein>